<organism evidence="6 7">
    <name type="scientific">Strix occidentalis caurina</name>
    <name type="common">northern spotted owl</name>
    <dbReference type="NCBI Taxonomy" id="311401"/>
    <lineage>
        <taxon>Eukaryota</taxon>
        <taxon>Metazoa</taxon>
        <taxon>Chordata</taxon>
        <taxon>Craniata</taxon>
        <taxon>Vertebrata</taxon>
        <taxon>Euteleostomi</taxon>
        <taxon>Archelosauria</taxon>
        <taxon>Archosauria</taxon>
        <taxon>Dinosauria</taxon>
        <taxon>Saurischia</taxon>
        <taxon>Theropoda</taxon>
        <taxon>Coelurosauria</taxon>
        <taxon>Aves</taxon>
        <taxon>Neognathae</taxon>
        <taxon>Neoaves</taxon>
        <taxon>Telluraves</taxon>
        <taxon>Strigiformes</taxon>
        <taxon>Strigidae</taxon>
        <taxon>Strix</taxon>
    </lineage>
</organism>
<dbReference type="PANTHER" id="PTHR14514">
    <property type="entry name" value="PKA ANCHORING PROTEIN"/>
    <property type="match status" value="1"/>
</dbReference>
<evidence type="ECO:0000256" key="4">
    <source>
        <dbReference type="ARBA" id="ARBA00023136"/>
    </source>
</evidence>
<evidence type="ECO:0000256" key="5">
    <source>
        <dbReference type="SAM" id="MobiDB-lite"/>
    </source>
</evidence>
<reference evidence="6" key="1">
    <citation type="submission" date="2025-08" db="UniProtKB">
        <authorList>
            <consortium name="Ensembl"/>
        </authorList>
    </citation>
    <scope>IDENTIFICATION</scope>
</reference>
<evidence type="ECO:0000256" key="3">
    <source>
        <dbReference type="ARBA" id="ARBA00022737"/>
    </source>
</evidence>
<dbReference type="Ensembl" id="ENSSOCT00000023367.1">
    <property type="protein sequence ID" value="ENSSOCP00000022798.1"/>
    <property type="gene ID" value="ENSSOCG00000016898.1"/>
</dbReference>
<proteinExistence type="predicted"/>
<dbReference type="Proteomes" id="UP000694551">
    <property type="component" value="Unplaced"/>
</dbReference>
<evidence type="ECO:0000256" key="1">
    <source>
        <dbReference type="ARBA" id="ARBA00004308"/>
    </source>
</evidence>
<dbReference type="AlphaFoldDB" id="A0A8D0G160"/>
<reference evidence="6" key="2">
    <citation type="submission" date="2025-09" db="UniProtKB">
        <authorList>
            <consortium name="Ensembl"/>
        </authorList>
    </citation>
    <scope>IDENTIFICATION</scope>
</reference>
<protein>
    <submittedName>
        <fullName evidence="6">Uncharacterized protein</fullName>
    </submittedName>
</protein>
<dbReference type="PANTHER" id="PTHR14514:SF4">
    <property type="entry name" value="NESPRIN-2"/>
    <property type="match status" value="1"/>
</dbReference>
<evidence type="ECO:0000313" key="7">
    <source>
        <dbReference type="Proteomes" id="UP000694551"/>
    </source>
</evidence>
<evidence type="ECO:0000313" key="6">
    <source>
        <dbReference type="Ensembl" id="ENSSOCP00000022798.1"/>
    </source>
</evidence>
<keyword evidence="2" id="KW-0597">Phosphoprotein</keyword>
<keyword evidence="7" id="KW-1185">Reference proteome</keyword>
<keyword evidence="3" id="KW-0677">Repeat</keyword>
<accession>A0A8D0G160</accession>
<name>A0A8D0G160_STROC</name>
<evidence type="ECO:0000256" key="2">
    <source>
        <dbReference type="ARBA" id="ARBA00022553"/>
    </source>
</evidence>
<comment type="subcellular location">
    <subcellularLocation>
        <location evidence="1">Endomembrane system</location>
    </subcellularLocation>
</comment>
<feature type="compositionally biased region" description="Polar residues" evidence="5">
    <location>
        <begin position="99"/>
        <end position="110"/>
    </location>
</feature>
<feature type="region of interest" description="Disordered" evidence="5">
    <location>
        <begin position="99"/>
        <end position="127"/>
    </location>
</feature>
<keyword evidence="4" id="KW-0472">Membrane</keyword>
<sequence length="171" mass="19498">DSADCQHEVEALSWKLKEVKCNLEIVQMMLQDKYDEEQVKHMNAMQSKTERFNTVHVTDFTVHAILCAQDLKVKAAEQKSLIDFIESCVEKMQPQFEDNVTQKLESSNGESDPKSKQADPTLAPKDQMGNKWQYLQQELSSKMNSPLCQLVEPQVCLSSPANSWLIFMDVG</sequence>